<dbReference type="AlphaFoldDB" id="A0A7H9BKG8"/>
<reference evidence="2 3" key="1">
    <citation type="submission" date="2020-07" db="EMBL/GenBank/DDBJ databases">
        <title>Complete genome sequence of Chitinibacter sp. 2T18.</title>
        <authorList>
            <person name="Bae J.-W."/>
            <person name="Choi J.-W."/>
        </authorList>
    </citation>
    <scope>NUCLEOTIDE SEQUENCE [LARGE SCALE GENOMIC DNA]</scope>
    <source>
        <strain evidence="2 3">2T18</strain>
    </source>
</reference>
<evidence type="ECO:0000313" key="2">
    <source>
        <dbReference type="EMBL" id="QLG88511.1"/>
    </source>
</evidence>
<gene>
    <name evidence="2" type="ORF">HQ393_09765</name>
</gene>
<keyword evidence="1" id="KW-0732">Signal</keyword>
<organism evidence="2 3">
    <name type="scientific">Chitinibacter bivalviorum</name>
    <dbReference type="NCBI Taxonomy" id="2739434"/>
    <lineage>
        <taxon>Bacteria</taxon>
        <taxon>Pseudomonadati</taxon>
        <taxon>Pseudomonadota</taxon>
        <taxon>Betaproteobacteria</taxon>
        <taxon>Neisseriales</taxon>
        <taxon>Chitinibacteraceae</taxon>
        <taxon>Chitinibacter</taxon>
    </lineage>
</organism>
<evidence type="ECO:0008006" key="4">
    <source>
        <dbReference type="Google" id="ProtNLM"/>
    </source>
</evidence>
<dbReference type="RefSeq" id="WP_179355025.1">
    <property type="nucleotide sequence ID" value="NZ_CP058627.1"/>
</dbReference>
<name>A0A7H9BKG8_9NEIS</name>
<dbReference type="EMBL" id="CP058627">
    <property type="protein sequence ID" value="QLG88511.1"/>
    <property type="molecule type" value="Genomic_DNA"/>
</dbReference>
<dbReference type="PROSITE" id="PS51257">
    <property type="entry name" value="PROKAR_LIPOPROTEIN"/>
    <property type="match status" value="1"/>
</dbReference>
<protein>
    <recommendedName>
        <fullName evidence="4">Lipoprotein</fullName>
    </recommendedName>
</protein>
<feature type="chain" id="PRO_5028850947" description="Lipoprotein" evidence="1">
    <location>
        <begin position="19"/>
        <end position="171"/>
    </location>
</feature>
<evidence type="ECO:0000313" key="3">
    <source>
        <dbReference type="Proteomes" id="UP000509597"/>
    </source>
</evidence>
<feature type="signal peptide" evidence="1">
    <location>
        <begin position="1"/>
        <end position="18"/>
    </location>
</feature>
<dbReference type="Proteomes" id="UP000509597">
    <property type="component" value="Chromosome"/>
</dbReference>
<sequence length="171" mass="17646">MRRVLLLSVICAALVACGGGNVKIDNGNVNVVVSTTVPTLSSLRVTGSGAASSASAVSIASGDFTVEWDAVAVDASTLNLYLSADAVKDTSDLDLFLTANPQKNSRAQLSWKASQVQISLAGIPQDVSTFFAASPSGKGYIIARACGIVIDTANGERKECQQKEVGVVLLK</sequence>
<dbReference type="KEGG" id="chiz:HQ393_09765"/>
<keyword evidence="3" id="KW-1185">Reference proteome</keyword>
<evidence type="ECO:0000256" key="1">
    <source>
        <dbReference type="SAM" id="SignalP"/>
    </source>
</evidence>
<accession>A0A7H9BKG8</accession>
<proteinExistence type="predicted"/>